<dbReference type="Proteomes" id="UP000320762">
    <property type="component" value="Unassembled WGS sequence"/>
</dbReference>
<accession>A0A550CDS7</accession>
<reference evidence="1 2" key="1">
    <citation type="journal article" date="2019" name="New Phytol.">
        <title>Comparative genomics reveals unique wood-decay strategies and fruiting body development in the Schizophyllaceae.</title>
        <authorList>
            <person name="Almasi E."/>
            <person name="Sahu N."/>
            <person name="Krizsan K."/>
            <person name="Balint B."/>
            <person name="Kovacs G.M."/>
            <person name="Kiss B."/>
            <person name="Cseklye J."/>
            <person name="Drula E."/>
            <person name="Henrissat B."/>
            <person name="Nagy I."/>
            <person name="Chovatia M."/>
            <person name="Adam C."/>
            <person name="LaButti K."/>
            <person name="Lipzen A."/>
            <person name="Riley R."/>
            <person name="Grigoriev I.V."/>
            <person name="Nagy L.G."/>
        </authorList>
    </citation>
    <scope>NUCLEOTIDE SEQUENCE [LARGE SCALE GENOMIC DNA]</scope>
    <source>
        <strain evidence="1 2">NL-1724</strain>
    </source>
</reference>
<dbReference type="AlphaFoldDB" id="A0A550CDS7"/>
<gene>
    <name evidence="1" type="ORF">BD626DRAFT_497028</name>
</gene>
<keyword evidence="2" id="KW-1185">Reference proteome</keyword>
<evidence type="ECO:0000313" key="1">
    <source>
        <dbReference type="EMBL" id="TRM62939.1"/>
    </source>
</evidence>
<sequence length="55" mass="6017">PFTARRHSCPLFRLLVTRAYCCGLHTPSRHCCGPSSRQTCSHSASTCKLPAGSLR</sequence>
<comment type="caution">
    <text evidence="1">The sequence shown here is derived from an EMBL/GenBank/DDBJ whole genome shotgun (WGS) entry which is preliminary data.</text>
</comment>
<feature type="non-terminal residue" evidence="1">
    <location>
        <position position="1"/>
    </location>
</feature>
<dbReference type="EMBL" id="VDMD01000011">
    <property type="protein sequence ID" value="TRM62939.1"/>
    <property type="molecule type" value="Genomic_DNA"/>
</dbReference>
<organism evidence="1 2">
    <name type="scientific">Schizophyllum amplum</name>
    <dbReference type="NCBI Taxonomy" id="97359"/>
    <lineage>
        <taxon>Eukaryota</taxon>
        <taxon>Fungi</taxon>
        <taxon>Dikarya</taxon>
        <taxon>Basidiomycota</taxon>
        <taxon>Agaricomycotina</taxon>
        <taxon>Agaricomycetes</taxon>
        <taxon>Agaricomycetidae</taxon>
        <taxon>Agaricales</taxon>
        <taxon>Schizophyllaceae</taxon>
        <taxon>Schizophyllum</taxon>
    </lineage>
</organism>
<proteinExistence type="predicted"/>
<name>A0A550CDS7_9AGAR</name>
<evidence type="ECO:0000313" key="2">
    <source>
        <dbReference type="Proteomes" id="UP000320762"/>
    </source>
</evidence>
<protein>
    <submittedName>
        <fullName evidence="1">Uncharacterized protein</fullName>
    </submittedName>
</protein>